<protein>
    <submittedName>
        <fullName evidence="8">Soluble cytochrome b562</fullName>
    </submittedName>
</protein>
<dbReference type="InterPro" id="IPR010980">
    <property type="entry name" value="Cyt_c/b562"/>
</dbReference>
<dbReference type="KEGG" id="sfw:WN53_04935"/>
<evidence type="ECO:0000256" key="2">
    <source>
        <dbReference type="ARBA" id="ARBA00005523"/>
    </source>
</evidence>
<dbReference type="Pfam" id="PF07361">
    <property type="entry name" value="Cytochrom_B562"/>
    <property type="match status" value="1"/>
</dbReference>
<feature type="region of interest" description="Disordered" evidence="5">
    <location>
        <begin position="59"/>
        <end position="79"/>
    </location>
</feature>
<feature type="binding site" description="axial binding residue" evidence="4">
    <location>
        <position position="124"/>
    </location>
    <ligand>
        <name>heme b</name>
        <dbReference type="ChEBI" id="CHEBI:60344"/>
    </ligand>
    <ligandPart>
        <name>Fe</name>
        <dbReference type="ChEBI" id="CHEBI:18248"/>
    </ligandPart>
</feature>
<dbReference type="GO" id="GO:0042597">
    <property type="term" value="C:periplasmic space"/>
    <property type="evidence" value="ECO:0007669"/>
    <property type="project" value="InterPro"/>
</dbReference>
<keyword evidence="4" id="KW-0479">Metal-binding</keyword>
<dbReference type="Gene3D" id="1.20.120.10">
    <property type="entry name" value="Cytochrome c/b562"/>
    <property type="match status" value="1"/>
</dbReference>
<keyword evidence="4" id="KW-0349">Heme</keyword>
<organism evidence="8">
    <name type="scientific">Serratia fonticola</name>
    <dbReference type="NCBI Taxonomy" id="47917"/>
    <lineage>
        <taxon>Bacteria</taxon>
        <taxon>Pseudomonadati</taxon>
        <taxon>Pseudomonadota</taxon>
        <taxon>Gammaproteobacteria</taxon>
        <taxon>Enterobacterales</taxon>
        <taxon>Yersiniaceae</taxon>
        <taxon>Serratia</taxon>
    </lineage>
</organism>
<gene>
    <name evidence="8" type="primary">cybC</name>
    <name evidence="8" type="ORF">NCTC12965_07016</name>
    <name evidence="7" type="ORF">NCTC13193_05241</name>
</gene>
<dbReference type="PIRSF" id="PIRSF000029">
    <property type="entry name" value="Cytochrome_b562"/>
    <property type="match status" value="1"/>
</dbReference>
<dbReference type="InterPro" id="IPR009155">
    <property type="entry name" value="Cyt_b562"/>
</dbReference>
<comment type="cofactor">
    <cofactor evidence="4">
        <name>heme b</name>
        <dbReference type="ChEBI" id="CHEBI:60344"/>
    </cofactor>
    <text evidence="4">Binds 1 heme b (iron(II)-protoporphyrin IX) group per molecule.</text>
</comment>
<evidence type="ECO:0000313" key="8">
    <source>
        <dbReference type="EMBL" id="VTR55580.1"/>
    </source>
</evidence>
<dbReference type="Proteomes" id="UP000270487">
    <property type="component" value="Chromosome"/>
</dbReference>
<feature type="signal peptide" evidence="6">
    <location>
        <begin position="1"/>
        <end position="22"/>
    </location>
</feature>
<dbReference type="GeneID" id="30319499"/>
<evidence type="ECO:0000256" key="6">
    <source>
        <dbReference type="SAM" id="SignalP"/>
    </source>
</evidence>
<dbReference type="RefSeq" id="WP_024483735.1">
    <property type="nucleotide sequence ID" value="NZ_CAMISF010000003.1"/>
</dbReference>
<dbReference type="GO" id="GO:0009055">
    <property type="term" value="F:electron transfer activity"/>
    <property type="evidence" value="ECO:0007669"/>
    <property type="project" value="InterPro"/>
</dbReference>
<feature type="chain" id="PRO_5044542304" evidence="6">
    <location>
        <begin position="23"/>
        <end position="128"/>
    </location>
</feature>
<keyword evidence="3 6" id="KW-0732">Signal</keyword>
<feature type="binding site" description="axial binding residue" evidence="4">
    <location>
        <position position="29"/>
    </location>
    <ligand>
        <name>heme b</name>
        <dbReference type="ChEBI" id="CHEBI:60344"/>
    </ligand>
    <ligandPart>
        <name>Fe</name>
        <dbReference type="ChEBI" id="CHEBI:18248"/>
    </ligandPart>
</feature>
<sequence>MKKTLKVLAALTLLGASSWAMAAELADDMDTLAANYKIVLKTDSTDTFKQSLQNMRAAAMDAQKGTPPKLESKAPDSPEMKEFRQGLATLIGQIDQSMALANQGKLEDARKVAEGFKQTRDANHKKFR</sequence>
<dbReference type="AlphaFoldDB" id="A0A0F7H8R8"/>
<dbReference type="STRING" id="47917.AV650_00360"/>
<reference evidence="8" key="1">
    <citation type="submission" date="2019-05" db="EMBL/GenBank/DDBJ databases">
        <authorList>
            <consortium name="Pathogen Informatics"/>
        </authorList>
    </citation>
    <scope>NUCLEOTIDE SEQUENCE [LARGE SCALE GENOMIC DNA]</scope>
    <source>
        <strain evidence="8">NCTC12965</strain>
        <strain evidence="7 9">NCTC13193</strain>
    </source>
</reference>
<proteinExistence type="inferred from homology"/>
<comment type="function">
    <text evidence="1">Electron-transport protein of unknown function.</text>
</comment>
<accession>A0A0F7H8R8</accession>
<dbReference type="GO" id="GO:0022900">
    <property type="term" value="P:electron transport chain"/>
    <property type="evidence" value="ECO:0007669"/>
    <property type="project" value="InterPro"/>
</dbReference>
<evidence type="ECO:0000256" key="1">
    <source>
        <dbReference type="ARBA" id="ARBA00002028"/>
    </source>
</evidence>
<evidence type="ECO:0000256" key="4">
    <source>
        <dbReference type="PIRSR" id="PIRSR000029-1"/>
    </source>
</evidence>
<dbReference type="GO" id="GO:0005506">
    <property type="term" value="F:iron ion binding"/>
    <property type="evidence" value="ECO:0007669"/>
    <property type="project" value="InterPro"/>
</dbReference>
<evidence type="ECO:0000256" key="3">
    <source>
        <dbReference type="ARBA" id="ARBA00022729"/>
    </source>
</evidence>
<keyword evidence="4" id="KW-0408">Iron</keyword>
<dbReference type="SUPFAM" id="SSF47175">
    <property type="entry name" value="Cytochromes"/>
    <property type="match status" value="1"/>
</dbReference>
<evidence type="ECO:0000313" key="9">
    <source>
        <dbReference type="Proteomes" id="UP000270487"/>
    </source>
</evidence>
<dbReference type="GO" id="GO:0020037">
    <property type="term" value="F:heme binding"/>
    <property type="evidence" value="ECO:0007669"/>
    <property type="project" value="InterPro"/>
</dbReference>
<evidence type="ECO:0000313" key="7">
    <source>
        <dbReference type="EMBL" id="VEI76236.1"/>
    </source>
</evidence>
<dbReference type="NCBIfam" id="NF011632">
    <property type="entry name" value="PRK15058.1"/>
    <property type="match status" value="1"/>
</dbReference>
<evidence type="ECO:0000256" key="5">
    <source>
        <dbReference type="SAM" id="MobiDB-lite"/>
    </source>
</evidence>
<dbReference type="EMBL" id="LR134492">
    <property type="protein sequence ID" value="VEI76236.1"/>
    <property type="molecule type" value="Genomic_DNA"/>
</dbReference>
<name>A0A0F7H8R8_SERFO</name>
<comment type="similarity">
    <text evidence="2">Belongs to the cytochrome b562 family.</text>
</comment>
<dbReference type="EMBL" id="CABEEZ010000133">
    <property type="protein sequence ID" value="VTR55580.1"/>
    <property type="molecule type" value="Genomic_DNA"/>
</dbReference>
<feature type="compositionally biased region" description="Basic and acidic residues" evidence="5">
    <location>
        <begin position="70"/>
        <end position="79"/>
    </location>
</feature>